<evidence type="ECO:0000313" key="11">
    <source>
        <dbReference type="EMBL" id="HGM07650.1"/>
    </source>
</evidence>
<evidence type="ECO:0000256" key="8">
    <source>
        <dbReference type="ARBA" id="ARBA00023125"/>
    </source>
</evidence>
<dbReference type="GO" id="GO:0017116">
    <property type="term" value="F:single-stranded DNA helicase activity"/>
    <property type="evidence" value="ECO:0007669"/>
    <property type="project" value="TreeGrafter"/>
</dbReference>
<dbReference type="GO" id="GO:0042555">
    <property type="term" value="C:MCM complex"/>
    <property type="evidence" value="ECO:0007669"/>
    <property type="project" value="TreeGrafter"/>
</dbReference>
<dbReference type="SMART" id="SM00382">
    <property type="entry name" value="AAA"/>
    <property type="match status" value="1"/>
</dbReference>
<evidence type="ECO:0000256" key="2">
    <source>
        <dbReference type="ARBA" id="ARBA00012551"/>
    </source>
</evidence>
<accession>A0A7C4H780</accession>
<name>A0A7C4H780_9CREN</name>
<proteinExistence type="inferred from homology"/>
<dbReference type="GO" id="GO:0006260">
    <property type="term" value="P:DNA replication"/>
    <property type="evidence" value="ECO:0007669"/>
    <property type="project" value="UniProtKB-KW"/>
</dbReference>
<dbReference type="InterPro" id="IPR048907">
    <property type="entry name" value="WHD_MCM_arc"/>
</dbReference>
<dbReference type="Pfam" id="PF17855">
    <property type="entry name" value="MCM_lid"/>
    <property type="match status" value="1"/>
</dbReference>
<keyword evidence="5" id="KW-0378">Hydrolase</keyword>
<evidence type="ECO:0000256" key="3">
    <source>
        <dbReference type="ARBA" id="ARBA00022705"/>
    </source>
</evidence>
<dbReference type="PANTHER" id="PTHR11630:SF66">
    <property type="entry name" value="DNA REPLICATION LICENSING FACTOR MCM4"/>
    <property type="match status" value="1"/>
</dbReference>
<dbReference type="NCBIfam" id="NF040949">
    <property type="entry name" value="minchrom_main_MCM"/>
    <property type="match status" value="1"/>
</dbReference>
<comment type="similarity">
    <text evidence="1 9">Belongs to the MCM family.</text>
</comment>
<dbReference type="EC" id="3.6.4.12" evidence="2"/>
<keyword evidence="7 9" id="KW-0067">ATP-binding</keyword>
<dbReference type="InterPro" id="IPR003593">
    <property type="entry name" value="AAA+_ATPase"/>
</dbReference>
<evidence type="ECO:0000256" key="6">
    <source>
        <dbReference type="ARBA" id="ARBA00022806"/>
    </source>
</evidence>
<dbReference type="GO" id="GO:0005524">
    <property type="term" value="F:ATP binding"/>
    <property type="evidence" value="ECO:0007669"/>
    <property type="project" value="UniProtKB-KW"/>
</dbReference>
<evidence type="ECO:0000256" key="4">
    <source>
        <dbReference type="ARBA" id="ARBA00022741"/>
    </source>
</evidence>
<dbReference type="InterPro" id="IPR036388">
    <property type="entry name" value="WH-like_DNA-bd_sf"/>
</dbReference>
<evidence type="ECO:0000256" key="5">
    <source>
        <dbReference type="ARBA" id="ARBA00022801"/>
    </source>
</evidence>
<dbReference type="AlphaFoldDB" id="A0A7C4H780"/>
<dbReference type="InterPro" id="IPR012340">
    <property type="entry name" value="NA-bd_OB-fold"/>
</dbReference>
<keyword evidence="3" id="KW-0235">DNA replication</keyword>
<dbReference type="PANTHER" id="PTHR11630">
    <property type="entry name" value="DNA REPLICATION LICENSING FACTOR MCM FAMILY MEMBER"/>
    <property type="match status" value="1"/>
</dbReference>
<evidence type="ECO:0000256" key="9">
    <source>
        <dbReference type="RuleBase" id="RU004070"/>
    </source>
</evidence>
<dbReference type="InterPro" id="IPR041562">
    <property type="entry name" value="MCM_lid"/>
</dbReference>
<dbReference type="InterPro" id="IPR031327">
    <property type="entry name" value="MCM"/>
</dbReference>
<dbReference type="SUPFAM" id="SSF50249">
    <property type="entry name" value="Nucleic acid-binding proteins"/>
    <property type="match status" value="1"/>
</dbReference>
<sequence length="690" mass="78563">MEELDKTISSHIIDYLSMIEEFIKYYKDSDGKAKYVNSLKRVLVENKSSIELSFTDILSFSTELADYISRNPEQALNKFSETFRKIIELEIPEYLDKIPHIVPRVVDIPSSLIVKIRDLRSIHIGKLIAIEGIVVRATPPIQKIVKAVFRHECGNEVVEQVVGEIIEKPIQCPYCRKTGGSWRLIVEKSQYRDFQRLVIQERPEEMPAGRMPRSIEVDVYDDLVDVARPGDRVTVVGIPKIRTPESKKTRSIYTMFIDANNIIVSQRMLEEIEITKEDEERILYLARDPLIRRKIIASIAPAIYGMWDIKEAIALMLFGGNLKQLKDGTRIRGDIHVLIIGDPGTAKSQLLQYVARIAPRAIYTTGKGATAAGLTAAVIRDKQTGEFYLEAGALVLADGGVACIDEIDKMREEDRVAIHEAMEQQTISIAKAGIVARLNSRTSVLAAGNPRYGRYLPNRSISDNVNLPPTILSRFDLIFVIKDIPTTNRDLKLARHITITHSEYEEIKPLIDIELLRKYIAYARKYVRPELSEEARRIIENFFVEMRKKSLEVPESPIAITARQLEALIRLAEAHAKMALKHEVTEEDAAEAIRLMKSMLESVGIDVERGEVDIDVIMTGQPKSQRERMLIIEEIIRDLSKSEGCAKMRDIVVKARERNIDERLVEETLSRMRREGIIYKAREECYALTL</sequence>
<dbReference type="Pfam" id="PF21100">
    <property type="entry name" value="WHD_MCM"/>
    <property type="match status" value="1"/>
</dbReference>
<dbReference type="GO" id="GO:0003697">
    <property type="term" value="F:single-stranded DNA binding"/>
    <property type="evidence" value="ECO:0007669"/>
    <property type="project" value="TreeGrafter"/>
</dbReference>
<keyword evidence="4 9" id="KW-0547">Nucleotide-binding</keyword>
<dbReference type="Gene3D" id="1.10.10.10">
    <property type="entry name" value="Winged helix-like DNA-binding domain superfamily/Winged helix DNA-binding domain"/>
    <property type="match status" value="1"/>
</dbReference>
<dbReference type="PRINTS" id="PR01657">
    <property type="entry name" value="MCMFAMILY"/>
</dbReference>
<dbReference type="PROSITE" id="PS50051">
    <property type="entry name" value="MCM_2"/>
    <property type="match status" value="1"/>
</dbReference>
<protein>
    <recommendedName>
        <fullName evidence="2">DNA helicase</fullName>
        <ecNumber evidence="2">3.6.4.12</ecNumber>
    </recommendedName>
</protein>
<evidence type="ECO:0000256" key="1">
    <source>
        <dbReference type="ARBA" id="ARBA00008010"/>
    </source>
</evidence>
<dbReference type="FunFam" id="3.40.50.300:FF:000826">
    <property type="entry name" value="Replicative DNA helicase Mcm"/>
    <property type="match status" value="1"/>
</dbReference>
<dbReference type="GO" id="GO:0016787">
    <property type="term" value="F:hydrolase activity"/>
    <property type="evidence" value="ECO:0007669"/>
    <property type="project" value="UniProtKB-KW"/>
</dbReference>
<dbReference type="Pfam" id="PF14551">
    <property type="entry name" value="MCM_N"/>
    <property type="match status" value="1"/>
</dbReference>
<feature type="domain" description="MCM C-terminal AAA(+) ATPase" evidence="10">
    <location>
        <begin position="291"/>
        <end position="497"/>
    </location>
</feature>
<dbReference type="EMBL" id="DTCA01000138">
    <property type="protein sequence ID" value="HGM07650.1"/>
    <property type="molecule type" value="Genomic_DNA"/>
</dbReference>
<dbReference type="Gene3D" id="3.40.50.300">
    <property type="entry name" value="P-loop containing nucleotide triphosphate hydrolases"/>
    <property type="match status" value="1"/>
</dbReference>
<dbReference type="SUPFAM" id="SSF52540">
    <property type="entry name" value="P-loop containing nucleoside triphosphate hydrolases"/>
    <property type="match status" value="1"/>
</dbReference>
<comment type="caution">
    <text evidence="11">The sequence shown here is derived from an EMBL/GenBank/DDBJ whole genome shotgun (WGS) entry which is preliminary data.</text>
</comment>
<dbReference type="Pfam" id="PF17207">
    <property type="entry name" value="MCM_OB"/>
    <property type="match status" value="1"/>
</dbReference>
<dbReference type="Gene3D" id="2.20.28.10">
    <property type="match status" value="1"/>
</dbReference>
<dbReference type="Pfam" id="PF00493">
    <property type="entry name" value="MCM"/>
    <property type="match status" value="1"/>
</dbReference>
<gene>
    <name evidence="11" type="ORF">ENU31_04490</name>
</gene>
<organism evidence="11">
    <name type="scientific">Ignisphaera aggregans</name>
    <dbReference type="NCBI Taxonomy" id="334771"/>
    <lineage>
        <taxon>Archaea</taxon>
        <taxon>Thermoproteota</taxon>
        <taxon>Thermoprotei</taxon>
        <taxon>Desulfurococcales</taxon>
        <taxon>Desulfurococcaceae</taxon>
        <taxon>Ignisphaera</taxon>
    </lineage>
</organism>
<dbReference type="InterPro" id="IPR001208">
    <property type="entry name" value="MCM_dom"/>
</dbReference>
<evidence type="ECO:0000259" key="10">
    <source>
        <dbReference type="PROSITE" id="PS50051"/>
    </source>
</evidence>
<keyword evidence="6" id="KW-0347">Helicase</keyword>
<dbReference type="SMART" id="SM00350">
    <property type="entry name" value="MCM"/>
    <property type="match status" value="1"/>
</dbReference>
<dbReference type="Gene3D" id="2.40.50.140">
    <property type="entry name" value="Nucleic acid-binding proteins"/>
    <property type="match status" value="1"/>
</dbReference>
<keyword evidence="8 9" id="KW-0238">DNA-binding</keyword>
<reference evidence="11" key="1">
    <citation type="journal article" date="2020" name="mSystems">
        <title>Genome- and Community-Level Interaction Insights into Carbon Utilization and Element Cycling Functions of Hydrothermarchaeota in Hydrothermal Sediment.</title>
        <authorList>
            <person name="Zhou Z."/>
            <person name="Liu Y."/>
            <person name="Xu W."/>
            <person name="Pan J."/>
            <person name="Luo Z.H."/>
            <person name="Li M."/>
        </authorList>
    </citation>
    <scope>NUCLEOTIDE SEQUENCE [LARGE SCALE GENOMIC DNA]</scope>
    <source>
        <strain evidence="11">SpSt-658</strain>
    </source>
</reference>
<dbReference type="InterPro" id="IPR033762">
    <property type="entry name" value="MCM_OB"/>
</dbReference>
<dbReference type="InterPro" id="IPR027417">
    <property type="entry name" value="P-loop_NTPase"/>
</dbReference>
<evidence type="ECO:0000256" key="7">
    <source>
        <dbReference type="ARBA" id="ARBA00022840"/>
    </source>
</evidence>
<dbReference type="Gene3D" id="3.30.1640.10">
    <property type="entry name" value="mini-chromosome maintenance (MCM) complex, chain A, domain 1"/>
    <property type="match status" value="1"/>
</dbReference>
<dbReference type="InterPro" id="IPR027925">
    <property type="entry name" value="MCM_N"/>
</dbReference>